<evidence type="ECO:0000313" key="4">
    <source>
        <dbReference type="EMBL" id="CDO95580.1"/>
    </source>
</evidence>
<dbReference type="OrthoDB" id="5398391at2759"/>
<feature type="region of interest" description="Disordered" evidence="2">
    <location>
        <begin position="93"/>
        <end position="114"/>
    </location>
</feature>
<dbReference type="Gene3D" id="1.10.3330.10">
    <property type="entry name" value="Oxo-4-hydroxy-4-carboxy-5-ureidoimidazoline decarboxylase"/>
    <property type="match status" value="1"/>
</dbReference>
<gene>
    <name evidence="4" type="ORF">KLDO_g3815</name>
</gene>
<reference evidence="4 5" key="1">
    <citation type="submission" date="2014-03" db="EMBL/GenBank/DDBJ databases">
        <title>The genome of Kluyveromyces dobzhanskii.</title>
        <authorList>
            <person name="Nystedt B."/>
            <person name="Astrom S."/>
        </authorList>
    </citation>
    <scope>NUCLEOTIDE SEQUENCE [LARGE SCALE GENOMIC DNA]</scope>
    <source>
        <strain evidence="4 5">CBS 2104</strain>
    </source>
</reference>
<dbReference type="GO" id="GO:0006144">
    <property type="term" value="P:purine nucleobase metabolic process"/>
    <property type="evidence" value="ECO:0007669"/>
    <property type="project" value="UniProtKB-KW"/>
</dbReference>
<dbReference type="PANTHER" id="PTHR37987:SF1">
    <property type="entry name" value="OXO-4-HYDROXY-4-CARBOXY-5-UREIDOIMIDAZOLINE DECARBOXYLASE DOMAIN-CONTAINING PROTEIN"/>
    <property type="match status" value="1"/>
</dbReference>
<evidence type="ECO:0000256" key="2">
    <source>
        <dbReference type="SAM" id="MobiDB-lite"/>
    </source>
</evidence>
<dbReference type="InterPro" id="IPR018020">
    <property type="entry name" value="OHCU_decarboxylase"/>
</dbReference>
<organism evidence="4 5">
    <name type="scientific">Kluyveromyces dobzhanskii CBS 2104</name>
    <dbReference type="NCBI Taxonomy" id="1427455"/>
    <lineage>
        <taxon>Eukaryota</taxon>
        <taxon>Fungi</taxon>
        <taxon>Dikarya</taxon>
        <taxon>Ascomycota</taxon>
        <taxon>Saccharomycotina</taxon>
        <taxon>Saccharomycetes</taxon>
        <taxon>Saccharomycetales</taxon>
        <taxon>Saccharomycetaceae</taxon>
        <taxon>Kluyveromyces</taxon>
    </lineage>
</organism>
<dbReference type="InterPro" id="IPR036778">
    <property type="entry name" value="OHCU_decarboxylase_sf"/>
</dbReference>
<dbReference type="Proteomes" id="UP000031516">
    <property type="component" value="Unassembled WGS sequence"/>
</dbReference>
<keyword evidence="1" id="KW-0659">Purine metabolism</keyword>
<comment type="caution">
    <text evidence="4">The sequence shown here is derived from an EMBL/GenBank/DDBJ whole genome shotgun (WGS) entry which is preliminary data.</text>
</comment>
<accession>A0A0A8LBL8</accession>
<dbReference type="EMBL" id="CCBQ010000045">
    <property type="protein sequence ID" value="CDO95580.1"/>
    <property type="molecule type" value="Genomic_DNA"/>
</dbReference>
<keyword evidence="5" id="KW-1185">Reference proteome</keyword>
<feature type="domain" description="Oxo-4-hydroxy-4-carboxy-5-ureidoimidazoline decarboxylase" evidence="3">
    <location>
        <begin position="14"/>
        <end position="185"/>
    </location>
</feature>
<dbReference type="Pfam" id="PF09349">
    <property type="entry name" value="OHCU_decarbox"/>
    <property type="match status" value="1"/>
</dbReference>
<protein>
    <submittedName>
        <fullName evidence="4">WGS project CCBQ000000000 data, contig 00015</fullName>
    </submittedName>
</protein>
<name>A0A0A8LBL8_9SACH</name>
<evidence type="ECO:0000256" key="1">
    <source>
        <dbReference type="ARBA" id="ARBA00022631"/>
    </source>
</evidence>
<evidence type="ECO:0000259" key="3">
    <source>
        <dbReference type="Pfam" id="PF09349"/>
    </source>
</evidence>
<evidence type="ECO:0000313" key="5">
    <source>
        <dbReference type="Proteomes" id="UP000031516"/>
    </source>
</evidence>
<dbReference type="PANTHER" id="PTHR37987">
    <property type="entry name" value="CHROMOSOME 9, WHOLE GENOME SHOTGUN SEQUENCE"/>
    <property type="match status" value="1"/>
</dbReference>
<feature type="compositionally biased region" description="Polar residues" evidence="2">
    <location>
        <begin position="94"/>
        <end position="114"/>
    </location>
</feature>
<sequence length="194" mass="22110">MTRLPNIDEFKSSPIGEQVNVLDTLFEHSDSLVWFTLKNSQFMRSEWNSYQELVKAVETKLLQVCEDTEIEGISSRGVDHLANIVGAHPRLGDSKQNLSSHSKQEQANLTGSANKSPEVLARLNTLNQKYETKYEGLKFVVFVNGRSYDEISEVMEKRIHSNNSWFKECEIAIKEMSDIAVDRLNKCVEIKGKI</sequence>
<proteinExistence type="predicted"/>
<dbReference type="AlphaFoldDB" id="A0A0A8LBL8"/>
<dbReference type="SUPFAM" id="SSF158694">
    <property type="entry name" value="UraD-Like"/>
    <property type="match status" value="1"/>
</dbReference>